<dbReference type="EMBL" id="SMSJ01000097">
    <property type="protein sequence ID" value="TDH58764.1"/>
    <property type="molecule type" value="Genomic_DNA"/>
</dbReference>
<reference evidence="1 2" key="1">
    <citation type="journal article" date="2016" name="J. Microbiol.">
        <title>Dankookia rubra gen. nov., sp. nov., an alphaproteobacterium isolated from sediment of a shallow stream.</title>
        <authorList>
            <person name="Kim W.H."/>
            <person name="Kim D.H."/>
            <person name="Kang K."/>
            <person name="Ahn T.Y."/>
        </authorList>
    </citation>
    <scope>NUCLEOTIDE SEQUENCE [LARGE SCALE GENOMIC DNA]</scope>
    <source>
        <strain evidence="1 2">JCM30602</strain>
    </source>
</reference>
<evidence type="ECO:0000313" key="2">
    <source>
        <dbReference type="Proteomes" id="UP000295096"/>
    </source>
</evidence>
<dbReference type="RefSeq" id="WP_133292416.1">
    <property type="nucleotide sequence ID" value="NZ_SMSJ01000097.1"/>
</dbReference>
<sequence length="83" mass="8625">MAAAVSSSAESGAVSPAFPTAYPVRRLTQLENSRHAAQESDMPKTTKDVLITATTELLGGDVAQSFDRMLKARGNPSSGNAST</sequence>
<name>A0A4R5Q7A2_9PROT</name>
<dbReference type="AlphaFoldDB" id="A0A4R5Q7A2"/>
<accession>A0A4R5Q7A2</accession>
<comment type="caution">
    <text evidence="1">The sequence shown here is derived from an EMBL/GenBank/DDBJ whole genome shotgun (WGS) entry which is preliminary data.</text>
</comment>
<organism evidence="1 2">
    <name type="scientific">Dankookia rubra</name>
    <dbReference type="NCBI Taxonomy" id="1442381"/>
    <lineage>
        <taxon>Bacteria</taxon>
        <taxon>Pseudomonadati</taxon>
        <taxon>Pseudomonadota</taxon>
        <taxon>Alphaproteobacteria</taxon>
        <taxon>Acetobacterales</taxon>
        <taxon>Roseomonadaceae</taxon>
        <taxon>Dankookia</taxon>
    </lineage>
</organism>
<keyword evidence="2" id="KW-1185">Reference proteome</keyword>
<gene>
    <name evidence="1" type="ORF">E2C06_30865</name>
</gene>
<protein>
    <submittedName>
        <fullName evidence="1">Uncharacterized protein</fullName>
    </submittedName>
</protein>
<dbReference type="Proteomes" id="UP000295096">
    <property type="component" value="Unassembled WGS sequence"/>
</dbReference>
<evidence type="ECO:0000313" key="1">
    <source>
        <dbReference type="EMBL" id="TDH58764.1"/>
    </source>
</evidence>
<proteinExistence type="predicted"/>